<reference evidence="9 10" key="1">
    <citation type="submission" date="2023-08" db="EMBL/GenBank/DDBJ databases">
        <authorList>
            <person name="Park J.-S."/>
        </authorList>
    </citation>
    <scope>NUCLEOTIDE SEQUENCE [LARGE SCALE GENOMIC DNA]</scope>
    <source>
        <strain evidence="9 10">2205SS18-9</strain>
    </source>
</reference>
<evidence type="ECO:0000259" key="8">
    <source>
        <dbReference type="SMART" id="SM00849"/>
    </source>
</evidence>
<evidence type="ECO:0000313" key="10">
    <source>
        <dbReference type="Proteomes" id="UP001231941"/>
    </source>
</evidence>
<dbReference type="RefSeq" id="WP_305993171.1">
    <property type="nucleotide sequence ID" value="NZ_JAVAMP010000010.1"/>
</dbReference>
<evidence type="ECO:0000256" key="6">
    <source>
        <dbReference type="ARBA" id="ARBA00034301"/>
    </source>
</evidence>
<dbReference type="PANTHER" id="PTHR46233:SF3">
    <property type="entry name" value="HYDROXYACYLGLUTATHIONE HYDROLASE GLOC"/>
    <property type="match status" value="1"/>
</dbReference>
<dbReference type="CDD" id="cd06262">
    <property type="entry name" value="metallo-hydrolase-like_MBL-fold"/>
    <property type="match status" value="1"/>
</dbReference>
<evidence type="ECO:0000313" key="9">
    <source>
        <dbReference type="EMBL" id="MDP5275862.1"/>
    </source>
</evidence>
<keyword evidence="2" id="KW-0479">Metal-binding</keyword>
<accession>A0ABT9J2P4</accession>
<dbReference type="Gene3D" id="3.60.15.10">
    <property type="entry name" value="Ribonuclease Z/Hydroxyacylglutathione hydrolase-like"/>
    <property type="match status" value="1"/>
</dbReference>
<keyword evidence="10" id="KW-1185">Reference proteome</keyword>
<evidence type="ECO:0000256" key="7">
    <source>
        <dbReference type="ARBA" id="ARBA00048505"/>
    </source>
</evidence>
<keyword evidence="3" id="KW-0378">Hydrolase</keyword>
<organism evidence="9 10">
    <name type="scientific">Chengkuizengella axinellae</name>
    <dbReference type="NCBI Taxonomy" id="3064388"/>
    <lineage>
        <taxon>Bacteria</taxon>
        <taxon>Bacillati</taxon>
        <taxon>Bacillota</taxon>
        <taxon>Bacilli</taxon>
        <taxon>Bacillales</taxon>
        <taxon>Paenibacillaceae</taxon>
        <taxon>Chengkuizengella</taxon>
    </lineage>
</organism>
<dbReference type="InterPro" id="IPR051453">
    <property type="entry name" value="MBL_Glyoxalase_II"/>
</dbReference>
<proteinExistence type="predicted"/>
<dbReference type="SMART" id="SM00849">
    <property type="entry name" value="Lactamase_B"/>
    <property type="match status" value="1"/>
</dbReference>
<protein>
    <submittedName>
        <fullName evidence="9">MBL fold metallo-hydrolase</fullName>
    </submittedName>
</protein>
<comment type="caution">
    <text evidence="9">The sequence shown here is derived from an EMBL/GenBank/DDBJ whole genome shotgun (WGS) entry which is preliminary data.</text>
</comment>
<evidence type="ECO:0000256" key="5">
    <source>
        <dbReference type="ARBA" id="ARBA00034221"/>
    </source>
</evidence>
<dbReference type="InterPro" id="IPR001279">
    <property type="entry name" value="Metallo-B-lactamas"/>
</dbReference>
<keyword evidence="4" id="KW-0862">Zinc</keyword>
<dbReference type="InterPro" id="IPR036866">
    <property type="entry name" value="RibonucZ/Hydroxyglut_hydro"/>
</dbReference>
<dbReference type="PANTHER" id="PTHR46233">
    <property type="entry name" value="HYDROXYACYLGLUTATHIONE HYDROLASE GLOC"/>
    <property type="match status" value="1"/>
</dbReference>
<feature type="domain" description="Metallo-beta-lactamase" evidence="8">
    <location>
        <begin position="22"/>
        <end position="194"/>
    </location>
</feature>
<comment type="catalytic activity">
    <reaction evidence="5">
        <text>3',5'-cyclic CMP + H2O = CMP + H(+)</text>
        <dbReference type="Rhea" id="RHEA:72675"/>
        <dbReference type="ChEBI" id="CHEBI:15377"/>
        <dbReference type="ChEBI" id="CHEBI:15378"/>
        <dbReference type="ChEBI" id="CHEBI:58003"/>
        <dbReference type="ChEBI" id="CHEBI:60377"/>
    </reaction>
    <physiologicalReaction direction="left-to-right" evidence="5">
        <dbReference type="Rhea" id="RHEA:72676"/>
    </physiologicalReaction>
</comment>
<dbReference type="SUPFAM" id="SSF56281">
    <property type="entry name" value="Metallo-hydrolase/oxidoreductase"/>
    <property type="match status" value="1"/>
</dbReference>
<gene>
    <name evidence="9" type="ORF">Q5Y73_17325</name>
</gene>
<dbReference type="EMBL" id="JAVAMP010000010">
    <property type="protein sequence ID" value="MDP5275862.1"/>
    <property type="molecule type" value="Genomic_DNA"/>
</dbReference>
<comment type="cofactor">
    <cofactor evidence="1">
        <name>Zn(2+)</name>
        <dbReference type="ChEBI" id="CHEBI:29105"/>
    </cofactor>
</comment>
<sequence>MTVKEISDHFFMFKFTYKGSFDNHIYAFINNNNEALIIDTGYKEDMKRLLKYFEEKKIKINRVVLTHYHEDHFEGLKLLKDVQIIASREYTHAINQYYLDDPINDEQYFPDIFTEDIDSVQHGSFELKFFNAPGHSKCSIHIIINNDYIHVSDNIMHSDQGMPHVPLPYYSFTQFIESLVKLKPYSFHKMIASHSDDVFCENITPEVIQVMIKYLETFMKSEKELTLDEMMTEINPNNEIQFDPKWHKRAYELFRELGQ</sequence>
<evidence type="ECO:0000256" key="1">
    <source>
        <dbReference type="ARBA" id="ARBA00001947"/>
    </source>
</evidence>
<comment type="catalytic activity">
    <reaction evidence="7">
        <text>3',5'-cyclic UMP + H2O = UMP + H(+)</text>
        <dbReference type="Rhea" id="RHEA:70575"/>
        <dbReference type="ChEBI" id="CHEBI:15377"/>
        <dbReference type="ChEBI" id="CHEBI:15378"/>
        <dbReference type="ChEBI" id="CHEBI:57865"/>
        <dbReference type="ChEBI" id="CHEBI:184387"/>
    </reaction>
    <physiologicalReaction direction="left-to-right" evidence="7">
        <dbReference type="Rhea" id="RHEA:70576"/>
    </physiologicalReaction>
</comment>
<evidence type="ECO:0000256" key="4">
    <source>
        <dbReference type="ARBA" id="ARBA00022833"/>
    </source>
</evidence>
<evidence type="ECO:0000256" key="3">
    <source>
        <dbReference type="ARBA" id="ARBA00022801"/>
    </source>
</evidence>
<name>A0ABT9J2P4_9BACL</name>
<dbReference type="Pfam" id="PF00753">
    <property type="entry name" value="Lactamase_B"/>
    <property type="match status" value="1"/>
</dbReference>
<dbReference type="Proteomes" id="UP001231941">
    <property type="component" value="Unassembled WGS sequence"/>
</dbReference>
<evidence type="ECO:0000256" key="2">
    <source>
        <dbReference type="ARBA" id="ARBA00022723"/>
    </source>
</evidence>
<comment type="function">
    <text evidence="6">Counteracts the endogenous Pycsar antiviral defense system. Phosphodiesterase that enables metal-dependent hydrolysis of host cyclic nucleotide Pycsar defense signals such as cCMP and cUMP.</text>
</comment>